<protein>
    <recommendedName>
        <fullName evidence="3">Nuclease SbcCD subunit C</fullName>
    </recommendedName>
</protein>
<dbReference type="GO" id="GO:0016887">
    <property type="term" value="F:ATP hydrolysis activity"/>
    <property type="evidence" value="ECO:0007669"/>
    <property type="project" value="InterPro"/>
</dbReference>
<evidence type="ECO:0000313" key="6">
    <source>
        <dbReference type="Proteomes" id="UP000321893"/>
    </source>
</evidence>
<dbReference type="STRING" id="1423764.FC95_GL002067"/>
<dbReference type="Pfam" id="PF13175">
    <property type="entry name" value="AAA_15"/>
    <property type="match status" value="1"/>
</dbReference>
<proteinExistence type="inferred from homology"/>
<dbReference type="Gene3D" id="1.10.287.1490">
    <property type="match status" value="1"/>
</dbReference>
<comment type="caution">
    <text evidence="5">The sequence shown here is derived from an EMBL/GenBank/DDBJ whole genome shotgun (WGS) entry which is preliminary data.</text>
</comment>
<organism evidence="5 6">
    <name type="scientific">Lentilactobacillus kefiri</name>
    <name type="common">Lactobacillus kefiri</name>
    <dbReference type="NCBI Taxonomy" id="33962"/>
    <lineage>
        <taxon>Bacteria</taxon>
        <taxon>Bacillati</taxon>
        <taxon>Bacillota</taxon>
        <taxon>Bacilli</taxon>
        <taxon>Lactobacillales</taxon>
        <taxon>Lactobacillaceae</taxon>
        <taxon>Lentilactobacillus</taxon>
    </lineage>
</organism>
<sequence length="1045" mass="117124">MKPLKLHMENFGPYENETIDFTELNKSSVFLISGNTGSGKTTIFDAITFALYGQGITDDRNPALLRSDFADFDSPTKVDLTFEHQGITYQISREPVQVLNKKRGTGQKEYGAKGKLDIFENGKKVDEITKLAKIGTKIDDILQLDRKQFVQIVLLPQGDFQEFLAASSDQKEKLLRNIFHTSLYRKWGDVLNDKLKQKVRDSTGWQDSIKQNLSAITWIDAPENIAYQNTESQIEALKQQQATSNKALKQLDAQVKQLNKKYDTKNQQLVAHQETNKQIDALETAKKRQAELQADKPKFDQLEKQLTDLSWAKDLKPKHDQFQQSQADVKQYQAEIQSVKEQLAGAASEQKGLTETQHKLDDQKDHQNQMSDETAVLAKQRESFEKRDQLKQQIAASKQHVSQLIYQVSDNKEQSKKLSDELAKLEKELNNQSNLTEQLSSANQKSQTVNNFAEKITALIASDQKNHQLKSKIASDTDSLKDATSKRQKCQDEADNLNNIRIQNEISKLVEQLKPGTPCPVCGGTDHPAPAHLSPEKNVTDAQLKTANSMLNKAITSESTYKSEVQTNQKRLDEQVKAYDQQFKKLIADIEADLKLQSVSSDLNEVAKQLNAIQEDNNKTINGINSQIAHLKAQSKKKVSVQNGLSKLSDQLESLNQSLSDASGDLSAKTGALNELERGLPSEFTNLEALDNHLAELKNAIDVYTKNVKQNNEALSNVKTHIGSLKGKQQSLASELDKSEESVNKFQLEITDAVRDKFGDEDWRPFEILLQSLDNIQDLQHQLDDYNDSIKQVVNDVDHFKKEIGDKQKVDLEKEQAVVNDLSNQLDELRKKYSHEHEQFAVNKNTLENIVKNYKKVKTQAEEINQLQQLVDSINGKGANKLGLERYVLRAELAEILQVANQHLKKLSSGRYLLRLHKEPGSYQKNTGLEIDVFDGDVGENRNVHTLSGGESFIVALSLALALGEVIQNEAGGISIDTLFVDEGFGTLDQDSLSTAMAALESIESNDRTIGIISHVQMLQQSIPCQLRVKAVGQGKSHAKVLNVG</sequence>
<dbReference type="GeneID" id="71566919"/>
<reference evidence="5" key="1">
    <citation type="submission" date="2019-07" db="EMBL/GenBank/DDBJ databases">
        <title>Whole genome shotgun sequence of Lactobacillus kefiri NBRC 15888.</title>
        <authorList>
            <person name="Hosoyama A."/>
            <person name="Uohara A."/>
            <person name="Ohji S."/>
            <person name="Ichikawa N."/>
        </authorList>
    </citation>
    <scope>NUCLEOTIDE SEQUENCE [LARGE SCALE GENOMIC DNA]</scope>
    <source>
        <strain evidence="5">NBRC 15888</strain>
    </source>
</reference>
<dbReference type="Proteomes" id="UP000321893">
    <property type="component" value="Unassembled WGS sequence"/>
</dbReference>
<gene>
    <name evidence="5" type="primary">sbcC</name>
    <name evidence="5" type="ORF">LKE01_20430</name>
</gene>
<dbReference type="Pfam" id="PF13558">
    <property type="entry name" value="SbcC_Walker_B"/>
    <property type="match status" value="1"/>
</dbReference>
<evidence type="ECO:0000256" key="2">
    <source>
        <dbReference type="ARBA" id="ARBA00011322"/>
    </source>
</evidence>
<comment type="subunit">
    <text evidence="2">Heterodimer of SbcC and SbcD.</text>
</comment>
<evidence type="ECO:0000256" key="3">
    <source>
        <dbReference type="ARBA" id="ARBA00013368"/>
    </source>
</evidence>
<dbReference type="PANTHER" id="PTHR32114:SF2">
    <property type="entry name" value="ABC TRANSPORTER ABCH.3"/>
    <property type="match status" value="1"/>
</dbReference>
<evidence type="ECO:0000313" key="5">
    <source>
        <dbReference type="EMBL" id="GEL29223.1"/>
    </source>
</evidence>
<dbReference type="SUPFAM" id="SSF52540">
    <property type="entry name" value="P-loop containing nucleoside triphosphate hydrolases"/>
    <property type="match status" value="2"/>
</dbReference>
<feature type="domain" description="Endonuclease GajA/Old nuclease/RecF-like AAA" evidence="4">
    <location>
        <begin position="4"/>
        <end position="368"/>
    </location>
</feature>
<comment type="similarity">
    <text evidence="1">Belongs to the SMC family. SbcC subfamily.</text>
</comment>
<dbReference type="Gene3D" id="3.40.50.300">
    <property type="entry name" value="P-loop containing nucleotide triphosphate hydrolases"/>
    <property type="match status" value="2"/>
</dbReference>
<dbReference type="EMBL" id="BJVK01000039">
    <property type="protein sequence ID" value="GEL29223.1"/>
    <property type="molecule type" value="Genomic_DNA"/>
</dbReference>
<dbReference type="OrthoDB" id="9795626at2"/>
<dbReference type="InterPro" id="IPR027417">
    <property type="entry name" value="P-loop_NTPase"/>
</dbReference>
<dbReference type="InterPro" id="IPR041685">
    <property type="entry name" value="AAA_GajA/Old/RecF-like"/>
</dbReference>
<dbReference type="RefSeq" id="WP_056982800.1">
    <property type="nucleotide sequence ID" value="NZ_BJVK01000039.1"/>
</dbReference>
<accession>A0A511DYM6</accession>
<dbReference type="GO" id="GO:0006302">
    <property type="term" value="P:double-strand break repair"/>
    <property type="evidence" value="ECO:0007669"/>
    <property type="project" value="InterPro"/>
</dbReference>
<keyword evidence="6" id="KW-1185">Reference proteome</keyword>
<dbReference type="AlphaFoldDB" id="A0A511DYM6"/>
<name>A0A511DYM6_LENKE</name>
<dbReference type="PANTHER" id="PTHR32114">
    <property type="entry name" value="ABC TRANSPORTER ABCH.3"/>
    <property type="match status" value="1"/>
</dbReference>
<evidence type="ECO:0000259" key="4">
    <source>
        <dbReference type="Pfam" id="PF13175"/>
    </source>
</evidence>
<evidence type="ECO:0000256" key="1">
    <source>
        <dbReference type="ARBA" id="ARBA00006930"/>
    </source>
</evidence>